<dbReference type="GO" id="GO:0004427">
    <property type="term" value="F:inorganic diphosphate phosphatase activity"/>
    <property type="evidence" value="ECO:0007669"/>
    <property type="project" value="UniProtKB-EC"/>
</dbReference>
<gene>
    <name evidence="2" type="primary">ppaC_6</name>
    <name evidence="2" type="ORF">SDC9_89318</name>
</gene>
<dbReference type="InterPro" id="IPR038222">
    <property type="entry name" value="DHHA2_dom_sf"/>
</dbReference>
<evidence type="ECO:0000313" key="2">
    <source>
        <dbReference type="EMBL" id="MPM42651.1"/>
    </source>
</evidence>
<organism evidence="2">
    <name type="scientific">bioreactor metagenome</name>
    <dbReference type="NCBI Taxonomy" id="1076179"/>
    <lineage>
        <taxon>unclassified sequences</taxon>
        <taxon>metagenomes</taxon>
        <taxon>ecological metagenomes</taxon>
    </lineage>
</organism>
<keyword evidence="2" id="KW-0378">Hydrolase</keyword>
<comment type="caution">
    <text evidence="2">The sequence shown here is derived from an EMBL/GenBank/DDBJ whole genome shotgun (WGS) entry which is preliminary data.</text>
</comment>
<dbReference type="EMBL" id="VSSQ01009806">
    <property type="protein sequence ID" value="MPM42651.1"/>
    <property type="molecule type" value="Genomic_DNA"/>
</dbReference>
<sequence length="73" mass="8227">MNNIITKEHNELILLMVTDIINESTHLIYAGKSAALVYQAFGRGEQDGIIYLPNVMSRKKQVIPPLMEAAREN</sequence>
<feature type="domain" description="DHHA2" evidence="1">
    <location>
        <begin position="2"/>
        <end position="69"/>
    </location>
</feature>
<dbReference type="SUPFAM" id="SSF64182">
    <property type="entry name" value="DHH phosphoesterases"/>
    <property type="match status" value="1"/>
</dbReference>
<dbReference type="InterPro" id="IPR004097">
    <property type="entry name" value="DHHA2"/>
</dbReference>
<reference evidence="2" key="1">
    <citation type="submission" date="2019-08" db="EMBL/GenBank/DDBJ databases">
        <authorList>
            <person name="Kucharzyk K."/>
            <person name="Murdoch R.W."/>
            <person name="Higgins S."/>
            <person name="Loffler F."/>
        </authorList>
    </citation>
    <scope>NUCLEOTIDE SEQUENCE</scope>
</reference>
<protein>
    <submittedName>
        <fullName evidence="2">Manganese-dependent inorganic pyrophosphatase</fullName>
        <ecNumber evidence="2">3.6.1.1</ecNumber>
    </submittedName>
</protein>
<accession>A0A644ZRY5</accession>
<dbReference type="EC" id="3.6.1.1" evidence="2"/>
<proteinExistence type="predicted"/>
<name>A0A644ZRY5_9ZZZZ</name>
<dbReference type="AlphaFoldDB" id="A0A644ZRY5"/>
<dbReference type="Gene3D" id="3.10.310.20">
    <property type="entry name" value="DHHA2 domain"/>
    <property type="match status" value="1"/>
</dbReference>
<dbReference type="InterPro" id="IPR038763">
    <property type="entry name" value="DHH_sf"/>
</dbReference>
<dbReference type="Pfam" id="PF02833">
    <property type="entry name" value="DHHA2"/>
    <property type="match status" value="1"/>
</dbReference>
<dbReference type="GO" id="GO:0005737">
    <property type="term" value="C:cytoplasm"/>
    <property type="evidence" value="ECO:0007669"/>
    <property type="project" value="InterPro"/>
</dbReference>
<evidence type="ECO:0000259" key="1">
    <source>
        <dbReference type="Pfam" id="PF02833"/>
    </source>
</evidence>